<dbReference type="RefSeq" id="WP_277866577.1">
    <property type="nucleotide sequence ID" value="NZ_JAKKUT010000002.1"/>
</dbReference>
<keyword evidence="2" id="KW-1185">Reference proteome</keyword>
<dbReference type="Proteomes" id="UP001154265">
    <property type="component" value="Unassembled WGS sequence"/>
</dbReference>
<evidence type="ECO:0000313" key="2">
    <source>
        <dbReference type="Proteomes" id="UP001154265"/>
    </source>
</evidence>
<dbReference type="EMBL" id="JAKKUT010000002">
    <property type="protein sequence ID" value="MDG2990671.1"/>
    <property type="molecule type" value="Genomic_DNA"/>
</dbReference>
<proteinExistence type="predicted"/>
<name>A0ABT6EY07_9SYNE</name>
<reference evidence="1" key="2">
    <citation type="submission" date="2022-01" db="EMBL/GenBank/DDBJ databases">
        <authorList>
            <person name="Zivanovic Y."/>
            <person name="Moreira D."/>
            <person name="Lopez-Garcia P."/>
        </authorList>
    </citation>
    <scope>NUCLEOTIDE SEQUENCE</scope>
    <source>
        <strain evidence="1">G9</strain>
    </source>
</reference>
<protein>
    <submittedName>
        <fullName evidence="1">Uncharacterized protein</fullName>
    </submittedName>
</protein>
<organism evidence="1 2">
    <name type="scientific">Candidatus Synechococcus calcipolaris G9</name>
    <dbReference type="NCBI Taxonomy" id="1497997"/>
    <lineage>
        <taxon>Bacteria</taxon>
        <taxon>Bacillati</taxon>
        <taxon>Cyanobacteriota</taxon>
        <taxon>Cyanophyceae</taxon>
        <taxon>Synechococcales</taxon>
        <taxon>Synechococcaceae</taxon>
        <taxon>Synechococcus</taxon>
    </lineage>
</organism>
<evidence type="ECO:0000313" key="1">
    <source>
        <dbReference type="EMBL" id="MDG2990671.1"/>
    </source>
</evidence>
<reference evidence="1" key="1">
    <citation type="journal article" date="2022" name="Genome Biol. Evol.">
        <title>A New Gene Family Diagnostic for Intracellular Biomineralization of Amorphous Ca Carbonates by Cyanobacteria.</title>
        <authorList>
            <person name="Benzerara K."/>
            <person name="Duprat E."/>
            <person name="Bitard-Feildel T."/>
            <person name="Caumes G."/>
            <person name="Cassier-Chauvat C."/>
            <person name="Chauvat F."/>
            <person name="Dezi M."/>
            <person name="Diop S.I."/>
            <person name="Gaschignard G."/>
            <person name="Gorgen S."/>
            <person name="Gugger M."/>
            <person name="Lopez-Garcia P."/>
            <person name="Millet M."/>
            <person name="Skouri-Panet F."/>
            <person name="Moreira D."/>
            <person name="Callebaut I."/>
        </authorList>
    </citation>
    <scope>NUCLEOTIDE SEQUENCE</scope>
    <source>
        <strain evidence="1">G9</strain>
    </source>
</reference>
<sequence length="61" mass="6549">MSTPPADQKTIGLKSMAAGCEGGSDGAIAMEIFALRLLKRHWILALKYLSSLGKSFRLLAI</sequence>
<comment type="caution">
    <text evidence="1">The sequence shown here is derived from an EMBL/GenBank/DDBJ whole genome shotgun (WGS) entry which is preliminary data.</text>
</comment>
<gene>
    <name evidence="1" type="ORF">L3556_06950</name>
</gene>
<accession>A0ABT6EY07</accession>